<dbReference type="PANTHER" id="PTHR30146:SF109">
    <property type="entry name" value="HTH-TYPE TRANSCRIPTIONAL REGULATOR GALS"/>
    <property type="match status" value="1"/>
</dbReference>
<dbReference type="Pfam" id="PF13377">
    <property type="entry name" value="Peripla_BP_3"/>
    <property type="match status" value="1"/>
</dbReference>
<evidence type="ECO:0000259" key="4">
    <source>
        <dbReference type="PROSITE" id="PS50932"/>
    </source>
</evidence>
<dbReference type="CDD" id="cd01392">
    <property type="entry name" value="HTH_LacI"/>
    <property type="match status" value="1"/>
</dbReference>
<dbReference type="PROSITE" id="PS50932">
    <property type="entry name" value="HTH_LACI_2"/>
    <property type="match status" value="1"/>
</dbReference>
<dbReference type="Proteomes" id="UP000532194">
    <property type="component" value="Unassembled WGS sequence"/>
</dbReference>
<dbReference type="Pfam" id="PF00356">
    <property type="entry name" value="LacI"/>
    <property type="match status" value="1"/>
</dbReference>
<reference evidence="5 6" key="1">
    <citation type="submission" date="2020-02" db="EMBL/GenBank/DDBJ databases">
        <title>Characterization of phylogenetic diversity of novel bifidobacterial species isolated in Czech ZOOs.</title>
        <authorList>
            <person name="Lugli G.A."/>
            <person name="Vera N.B."/>
            <person name="Ventura M."/>
        </authorList>
    </citation>
    <scope>NUCLEOTIDE SEQUENCE [LARGE SCALE GENOMIC DNA]</scope>
    <source>
        <strain evidence="5 6">DSM 109957</strain>
    </source>
</reference>
<evidence type="ECO:0000256" key="3">
    <source>
        <dbReference type="ARBA" id="ARBA00023163"/>
    </source>
</evidence>
<dbReference type="PANTHER" id="PTHR30146">
    <property type="entry name" value="LACI-RELATED TRANSCRIPTIONAL REPRESSOR"/>
    <property type="match status" value="1"/>
</dbReference>
<gene>
    <name evidence="5" type="ORF">G1C95_1765</name>
</gene>
<keyword evidence="1" id="KW-0805">Transcription regulation</keyword>
<evidence type="ECO:0000256" key="2">
    <source>
        <dbReference type="ARBA" id="ARBA00023125"/>
    </source>
</evidence>
<dbReference type="InterPro" id="IPR010982">
    <property type="entry name" value="Lambda_DNA-bd_dom_sf"/>
</dbReference>
<dbReference type="RefSeq" id="WP_169172604.1">
    <property type="nucleotide sequence ID" value="NZ_JAAIII010000005.1"/>
</dbReference>
<keyword evidence="3" id="KW-0804">Transcription</keyword>
<evidence type="ECO:0000256" key="1">
    <source>
        <dbReference type="ARBA" id="ARBA00023015"/>
    </source>
</evidence>
<sequence>MRRSAVTLKDVASAAGVSMMTVSKALRDKPGVSNATRDIVLKKADELGYSVNPSASILKSGRSGIIQIIVNEYNVPFYAKLIDSLSTAVVDQGMMPFLQQTKYSYASAQSALGSTVLAGALADGVIIHASGLNSKLVNEIRKGKPALLIDSVDETLLASSIAFPNEEGARAAIKHLAQRGCTRIGIVGPPFISNRDFLADPTPRKLRLRGAKSALQELGLPYDESRVLTLEGMTEDRGREAGHRIADEHMDFDGLFCLNDSSAIGVIRGLTDRGLRVPEDIRVIGFDGVNGGEFAVPSLSTIAVDMDQLAKLAVMNLVQQIEHDADPLPPTRTTVGFSLVARESTR</sequence>
<dbReference type="InterPro" id="IPR046335">
    <property type="entry name" value="LacI/GalR-like_sensor"/>
</dbReference>
<dbReference type="SUPFAM" id="SSF53822">
    <property type="entry name" value="Periplasmic binding protein-like I"/>
    <property type="match status" value="1"/>
</dbReference>
<dbReference type="GO" id="GO:0000976">
    <property type="term" value="F:transcription cis-regulatory region binding"/>
    <property type="evidence" value="ECO:0007669"/>
    <property type="project" value="TreeGrafter"/>
</dbReference>
<organism evidence="5 6">
    <name type="scientific">Bifidobacterium oedipodis</name>
    <dbReference type="NCBI Taxonomy" id="2675322"/>
    <lineage>
        <taxon>Bacteria</taxon>
        <taxon>Bacillati</taxon>
        <taxon>Actinomycetota</taxon>
        <taxon>Actinomycetes</taxon>
        <taxon>Bifidobacteriales</taxon>
        <taxon>Bifidobacteriaceae</taxon>
        <taxon>Bifidobacterium</taxon>
    </lineage>
</organism>
<dbReference type="Gene3D" id="1.10.260.40">
    <property type="entry name" value="lambda repressor-like DNA-binding domains"/>
    <property type="match status" value="1"/>
</dbReference>
<name>A0A7Y0HTH0_9BIFI</name>
<dbReference type="GO" id="GO:0003700">
    <property type="term" value="F:DNA-binding transcription factor activity"/>
    <property type="evidence" value="ECO:0007669"/>
    <property type="project" value="TreeGrafter"/>
</dbReference>
<dbReference type="Gene3D" id="3.40.50.2300">
    <property type="match status" value="2"/>
</dbReference>
<dbReference type="CDD" id="cd06267">
    <property type="entry name" value="PBP1_LacI_sugar_binding-like"/>
    <property type="match status" value="1"/>
</dbReference>
<dbReference type="InterPro" id="IPR028082">
    <property type="entry name" value="Peripla_BP_I"/>
</dbReference>
<proteinExistence type="predicted"/>
<dbReference type="SUPFAM" id="SSF47413">
    <property type="entry name" value="lambda repressor-like DNA-binding domains"/>
    <property type="match status" value="1"/>
</dbReference>
<protein>
    <submittedName>
        <fullName evidence="5">LacI family transcriptional regulator</fullName>
    </submittedName>
</protein>
<comment type="caution">
    <text evidence="5">The sequence shown here is derived from an EMBL/GenBank/DDBJ whole genome shotgun (WGS) entry which is preliminary data.</text>
</comment>
<feature type="domain" description="HTH lacI-type" evidence="4">
    <location>
        <begin position="6"/>
        <end position="60"/>
    </location>
</feature>
<evidence type="ECO:0000313" key="6">
    <source>
        <dbReference type="Proteomes" id="UP000532194"/>
    </source>
</evidence>
<evidence type="ECO:0000313" key="5">
    <source>
        <dbReference type="EMBL" id="NMM94578.1"/>
    </source>
</evidence>
<keyword evidence="2" id="KW-0238">DNA-binding</keyword>
<accession>A0A7Y0HTH0</accession>
<dbReference type="SMART" id="SM00354">
    <property type="entry name" value="HTH_LACI"/>
    <property type="match status" value="1"/>
</dbReference>
<dbReference type="PROSITE" id="PS00356">
    <property type="entry name" value="HTH_LACI_1"/>
    <property type="match status" value="1"/>
</dbReference>
<dbReference type="InterPro" id="IPR000843">
    <property type="entry name" value="HTH_LacI"/>
</dbReference>
<keyword evidence="6" id="KW-1185">Reference proteome</keyword>
<dbReference type="EMBL" id="JAAIII010000005">
    <property type="protein sequence ID" value="NMM94578.1"/>
    <property type="molecule type" value="Genomic_DNA"/>
</dbReference>
<dbReference type="AlphaFoldDB" id="A0A7Y0HTH0"/>